<keyword evidence="3" id="KW-1185">Reference proteome</keyword>
<name>A0A0C9TZV0_SPHS4</name>
<dbReference type="AlphaFoldDB" id="A0A0C9TZV0"/>
<evidence type="ECO:0000256" key="1">
    <source>
        <dbReference type="SAM" id="MobiDB-lite"/>
    </source>
</evidence>
<reference evidence="2 3" key="1">
    <citation type="submission" date="2014-06" db="EMBL/GenBank/DDBJ databases">
        <title>Evolutionary Origins and Diversification of the Mycorrhizal Mutualists.</title>
        <authorList>
            <consortium name="DOE Joint Genome Institute"/>
            <consortium name="Mycorrhizal Genomics Consortium"/>
            <person name="Kohler A."/>
            <person name="Kuo A."/>
            <person name="Nagy L.G."/>
            <person name="Floudas D."/>
            <person name="Copeland A."/>
            <person name="Barry K.W."/>
            <person name="Cichocki N."/>
            <person name="Veneault-Fourrey C."/>
            <person name="LaButti K."/>
            <person name="Lindquist E.A."/>
            <person name="Lipzen A."/>
            <person name="Lundell T."/>
            <person name="Morin E."/>
            <person name="Murat C."/>
            <person name="Riley R."/>
            <person name="Ohm R."/>
            <person name="Sun H."/>
            <person name="Tunlid A."/>
            <person name="Henrissat B."/>
            <person name="Grigoriev I.V."/>
            <person name="Hibbett D.S."/>
            <person name="Martin F."/>
        </authorList>
    </citation>
    <scope>NUCLEOTIDE SEQUENCE [LARGE SCALE GENOMIC DNA]</scope>
    <source>
        <strain evidence="2 3">SS14</strain>
    </source>
</reference>
<accession>A0A0C9TZV0</accession>
<sequence>MTSIEEVNTSKEEHIQGQLKNNNSQPHCQNRAPTPTPDLLCPDTEYTWDLASTCVLCPAES</sequence>
<dbReference type="Proteomes" id="UP000054279">
    <property type="component" value="Unassembled WGS sequence"/>
</dbReference>
<gene>
    <name evidence="2" type="ORF">M422DRAFT_271559</name>
</gene>
<evidence type="ECO:0000313" key="2">
    <source>
        <dbReference type="EMBL" id="KIJ27304.1"/>
    </source>
</evidence>
<proteinExistence type="predicted"/>
<feature type="region of interest" description="Disordered" evidence="1">
    <location>
        <begin position="1"/>
        <end position="36"/>
    </location>
</feature>
<feature type="compositionally biased region" description="Polar residues" evidence="1">
    <location>
        <begin position="18"/>
        <end position="32"/>
    </location>
</feature>
<dbReference type="EMBL" id="KN837340">
    <property type="protein sequence ID" value="KIJ27304.1"/>
    <property type="molecule type" value="Genomic_DNA"/>
</dbReference>
<organism evidence="2 3">
    <name type="scientific">Sphaerobolus stellatus (strain SS14)</name>
    <dbReference type="NCBI Taxonomy" id="990650"/>
    <lineage>
        <taxon>Eukaryota</taxon>
        <taxon>Fungi</taxon>
        <taxon>Dikarya</taxon>
        <taxon>Basidiomycota</taxon>
        <taxon>Agaricomycotina</taxon>
        <taxon>Agaricomycetes</taxon>
        <taxon>Phallomycetidae</taxon>
        <taxon>Geastrales</taxon>
        <taxon>Sphaerobolaceae</taxon>
        <taxon>Sphaerobolus</taxon>
    </lineage>
</organism>
<protein>
    <submittedName>
        <fullName evidence="2">Unplaced genomic scaffold SPHSTscaffold_265, whole genome shotgun sequence</fullName>
    </submittedName>
</protein>
<evidence type="ECO:0000313" key="3">
    <source>
        <dbReference type="Proteomes" id="UP000054279"/>
    </source>
</evidence>
<dbReference type="HOGENOM" id="CLU_2924204_0_0_1"/>